<dbReference type="EMBL" id="FO117592">
    <property type="protein sequence ID" value="CCF99886.1"/>
    <property type="molecule type" value="Genomic_DNA"/>
</dbReference>
<dbReference type="Pfam" id="PF09834">
    <property type="entry name" value="DUF2061"/>
    <property type="match status" value="2"/>
</dbReference>
<evidence type="ECO:0000256" key="1">
    <source>
        <dbReference type="SAM" id="Phobius"/>
    </source>
</evidence>
<feature type="domain" description="DUF2061" evidence="2">
    <location>
        <begin position="81"/>
        <end position="132"/>
    </location>
</feature>
<dbReference type="AlphaFoldDB" id="H6RFS5"/>
<keyword evidence="1" id="KW-0812">Transmembrane</keyword>
<keyword evidence="1" id="KW-0472">Membrane</keyword>
<feature type="transmembrane region" description="Helical" evidence="1">
    <location>
        <begin position="85"/>
        <end position="103"/>
    </location>
</feature>
<reference evidence="3" key="2">
    <citation type="submission" date="2012-02" db="EMBL/GenBank/DDBJ databases">
        <authorList>
            <person name="Genoscope - CEA"/>
        </authorList>
    </citation>
    <scope>NUCLEOTIDE SEQUENCE</scope>
</reference>
<reference evidence="3" key="1">
    <citation type="journal article" date="2012" name="Environ. Microbiol.">
        <title>Genomic content of uncultured Bacteroidetes from contrasting oceanic provinces in the North Atlantic Ocean.</title>
        <authorList>
            <person name="Gomez-Pereira P.R."/>
            <person name="Schuler M."/>
            <person name="Fuchs B.M."/>
            <person name="Bennke C."/>
            <person name="Teeling H."/>
            <person name="Waldmann J."/>
            <person name="Richter M."/>
            <person name="Barbe V."/>
            <person name="Bataille E."/>
            <person name="Glockner F.O."/>
            <person name="Amann R."/>
        </authorList>
    </citation>
    <scope>NUCLEOTIDE SEQUENCE</scope>
</reference>
<dbReference type="InterPro" id="IPR018638">
    <property type="entry name" value="DUF2061_membrane"/>
</dbReference>
<organism evidence="3">
    <name type="scientific">uncultured Flavobacteriia bacterium</name>
    <dbReference type="NCBI Taxonomy" id="212695"/>
    <lineage>
        <taxon>Bacteria</taxon>
        <taxon>Pseudomonadati</taxon>
        <taxon>Bacteroidota</taxon>
        <taxon>Flavobacteriia</taxon>
        <taxon>environmental samples</taxon>
    </lineage>
</organism>
<feature type="transmembrane region" description="Helical" evidence="1">
    <location>
        <begin position="20"/>
        <end position="38"/>
    </location>
</feature>
<accession>H6RFS5</accession>
<proteinExistence type="predicted"/>
<name>H6RFS5_9BACT</name>
<evidence type="ECO:0000259" key="2">
    <source>
        <dbReference type="Pfam" id="PF09834"/>
    </source>
</evidence>
<gene>
    <name evidence="3" type="ORF">VIS_S3CBB10020</name>
</gene>
<feature type="domain" description="DUF2061" evidence="2">
    <location>
        <begin position="11"/>
        <end position="67"/>
    </location>
</feature>
<protein>
    <submittedName>
        <fullName evidence="3">Protein containing DUF2061</fullName>
    </submittedName>
</protein>
<sequence length="146" mass="17226">MKSKESHLRSVIKGISWRFIATTDIFLIVLLITCLYGKCSFENAIKIGAIEFILKLLIYYLHERIWQFFIILNNVSKKKLIIKSVSWRIVGTTTTFIITGAVLKNFYEAAFFIALLELISKFILYYFHERFWLKIPFGYLNNNIKI</sequence>
<evidence type="ECO:0000313" key="3">
    <source>
        <dbReference type="EMBL" id="CCF99886.1"/>
    </source>
</evidence>
<feature type="transmembrane region" description="Helical" evidence="1">
    <location>
        <begin position="109"/>
        <end position="127"/>
    </location>
</feature>
<keyword evidence="1" id="KW-1133">Transmembrane helix</keyword>